<dbReference type="OrthoDB" id="278693at2"/>
<dbReference type="EMBL" id="JYHV01000015">
    <property type="protein sequence ID" value="KJH82399.1"/>
    <property type="molecule type" value="Genomic_DNA"/>
</dbReference>
<dbReference type="PATRIC" id="fig|316.101.peg.977"/>
<reference evidence="1 2" key="1">
    <citation type="submission" date="2015-02" db="EMBL/GenBank/DDBJ databases">
        <title>Draft genome sequence of Pseudomonas stutzeri NT0128 isolated from wheat (Triticum turgidum) rhizosphere.</title>
        <authorList>
            <person name="Tovi N."/>
            <person name="Frenk S."/>
            <person name="Hadar Y."/>
            <person name="Minz D."/>
        </authorList>
    </citation>
    <scope>NUCLEOTIDE SEQUENCE [LARGE SCALE GENOMIC DNA]</scope>
    <source>
        <strain evidence="1 2">NT0128</strain>
    </source>
</reference>
<protein>
    <recommendedName>
        <fullName evidence="3">ATPase</fullName>
    </recommendedName>
</protein>
<sequence length="152" mass="17993">MKIERFEDLIDWTRDTHRELSRCLGRSALRHEEQRARWLLAYLADHEKILANTIERVERHADPKALRTWIYDYVARNPVIRSQPQAMPYAAMSVEEISYEVFTIHNQVMDLYRSLARRAEIDGARDLANDLLALESHETMRLAVQFNRVDEV</sequence>
<proteinExistence type="predicted"/>
<organism evidence="1 2">
    <name type="scientific">Stutzerimonas stutzeri</name>
    <name type="common">Pseudomonas stutzeri</name>
    <dbReference type="NCBI Taxonomy" id="316"/>
    <lineage>
        <taxon>Bacteria</taxon>
        <taxon>Pseudomonadati</taxon>
        <taxon>Pseudomonadota</taxon>
        <taxon>Gammaproteobacteria</taxon>
        <taxon>Pseudomonadales</taxon>
        <taxon>Pseudomonadaceae</taxon>
        <taxon>Stutzerimonas</taxon>
    </lineage>
</organism>
<dbReference type="AlphaFoldDB" id="A0A0D9ANY2"/>
<name>A0A0D9ANY2_STUST</name>
<gene>
    <name evidence="1" type="ORF">UF78_09715</name>
</gene>
<accession>A0A0D9ANY2</accession>
<evidence type="ECO:0000313" key="2">
    <source>
        <dbReference type="Proteomes" id="UP000032487"/>
    </source>
</evidence>
<dbReference type="RefSeq" id="WP_045161961.1">
    <property type="nucleotide sequence ID" value="NZ_JYHV01000015.1"/>
</dbReference>
<comment type="caution">
    <text evidence="1">The sequence shown here is derived from an EMBL/GenBank/DDBJ whole genome shotgun (WGS) entry which is preliminary data.</text>
</comment>
<evidence type="ECO:0008006" key="3">
    <source>
        <dbReference type="Google" id="ProtNLM"/>
    </source>
</evidence>
<dbReference type="Proteomes" id="UP000032487">
    <property type="component" value="Unassembled WGS sequence"/>
</dbReference>
<evidence type="ECO:0000313" key="1">
    <source>
        <dbReference type="EMBL" id="KJH82399.1"/>
    </source>
</evidence>